<dbReference type="SUPFAM" id="SSF103473">
    <property type="entry name" value="MFS general substrate transporter"/>
    <property type="match status" value="1"/>
</dbReference>
<dbReference type="GO" id="GO:0005886">
    <property type="term" value="C:plasma membrane"/>
    <property type="evidence" value="ECO:0007669"/>
    <property type="project" value="UniProtKB-SubCell"/>
</dbReference>
<feature type="transmembrane region" description="Helical" evidence="9">
    <location>
        <begin position="225"/>
        <end position="251"/>
    </location>
</feature>
<dbReference type="PROSITE" id="PS50850">
    <property type="entry name" value="MFS"/>
    <property type="match status" value="1"/>
</dbReference>
<dbReference type="PROSITE" id="PS00216">
    <property type="entry name" value="SUGAR_TRANSPORT_1"/>
    <property type="match status" value="1"/>
</dbReference>
<dbReference type="NCBIfam" id="TIGR00710">
    <property type="entry name" value="efflux_Bcr_CflA"/>
    <property type="match status" value="1"/>
</dbReference>
<dbReference type="RefSeq" id="WP_281286098.1">
    <property type="nucleotide sequence ID" value="NZ_BAAAPR010000014.1"/>
</dbReference>
<dbReference type="CDD" id="cd17320">
    <property type="entry name" value="MFS_MdfA_MDR_like"/>
    <property type="match status" value="1"/>
</dbReference>
<feature type="transmembrane region" description="Helical" evidence="9">
    <location>
        <begin position="177"/>
        <end position="197"/>
    </location>
</feature>
<protein>
    <submittedName>
        <fullName evidence="11">DHA1 family bicyclomycin/chloramphenicol resistance-like MFS transporter</fullName>
    </submittedName>
</protein>
<feature type="domain" description="Major facilitator superfamily (MFS) profile" evidence="10">
    <location>
        <begin position="23"/>
        <end position="407"/>
    </location>
</feature>
<evidence type="ECO:0000256" key="5">
    <source>
        <dbReference type="ARBA" id="ARBA00022475"/>
    </source>
</evidence>
<comment type="caution">
    <text evidence="11">The sequence shown here is derived from an EMBL/GenBank/DDBJ whole genome shotgun (WGS) entry which is preliminary data.</text>
</comment>
<evidence type="ECO:0000256" key="1">
    <source>
        <dbReference type="ARBA" id="ARBA00004651"/>
    </source>
</evidence>
<keyword evidence="12" id="KW-1185">Reference proteome</keyword>
<dbReference type="GO" id="GO:0042910">
    <property type="term" value="F:xenobiotic transmembrane transporter activity"/>
    <property type="evidence" value="ECO:0007669"/>
    <property type="project" value="InterPro"/>
</dbReference>
<evidence type="ECO:0000313" key="12">
    <source>
        <dbReference type="Proteomes" id="UP000317893"/>
    </source>
</evidence>
<feature type="transmembrane region" description="Helical" evidence="9">
    <location>
        <begin position="90"/>
        <end position="111"/>
    </location>
</feature>
<reference evidence="11 12" key="1">
    <citation type="submission" date="2019-06" db="EMBL/GenBank/DDBJ databases">
        <title>Sequencing the genomes of 1000 actinobacteria strains.</title>
        <authorList>
            <person name="Klenk H.-P."/>
        </authorList>
    </citation>
    <scope>NUCLEOTIDE SEQUENCE [LARGE SCALE GENOMIC DNA]</scope>
    <source>
        <strain evidence="11 12">DSM 18607</strain>
    </source>
</reference>
<name>A0A542E279_9MICO</name>
<sequence>MRRRRSGAEGRTTAPEGRVDVRTVVVLGMLSMFGPLSLDLYLPVLPQLAGDLAASASQAQLTITACLVGLAVGQVVAGPLSDRFGRRRPLLVGLVAYVVASLACALAPGIVTLVAVRLVQGLAGAAGIVIARAVARDLASGRALLVLFSRLTLVNGLAPILAPVVGGQLARVTSWRGTFVVLTGLGVVLLLAGGLGLRETLPAGRRTAGGVGAALRGLGALLRDAGFTGVVLTSGLASASMFAYIAGATFVLQELHGLSPAQFSLVFGANAVGIVVLTQVGGALGRAGWPAQRLLATGLGLNVSGALLLLVAVVLDLPVAVLLVALFVMVASLGLVFPTATTLALAEHPERAGAASSLLGLGQFVLGGLVAPLVGLAGEGTAVPLGVVAASCSLAAVLVYGVVARPRMHRAPAAVMAGAAADQAAPPA</sequence>
<comment type="similarity">
    <text evidence="2">Belongs to the major facilitator superfamily. Bcr/CmlA family.</text>
</comment>
<comment type="subcellular location">
    <subcellularLocation>
        <location evidence="1">Cell membrane</location>
        <topology evidence="1">Multi-pass membrane protein</topology>
    </subcellularLocation>
</comment>
<keyword evidence="4" id="KW-0813">Transport</keyword>
<dbReference type="Gene3D" id="1.20.1720.10">
    <property type="entry name" value="Multidrug resistance protein D"/>
    <property type="match status" value="1"/>
</dbReference>
<dbReference type="PANTHER" id="PTHR23502">
    <property type="entry name" value="MAJOR FACILITATOR SUPERFAMILY"/>
    <property type="match status" value="1"/>
</dbReference>
<keyword evidence="6 9" id="KW-0812">Transmembrane</keyword>
<evidence type="ECO:0000256" key="8">
    <source>
        <dbReference type="ARBA" id="ARBA00023136"/>
    </source>
</evidence>
<dbReference type="InterPro" id="IPR005829">
    <property type="entry name" value="Sugar_transporter_CS"/>
</dbReference>
<dbReference type="EMBL" id="VFMN01000001">
    <property type="protein sequence ID" value="TQJ09440.1"/>
    <property type="molecule type" value="Genomic_DNA"/>
</dbReference>
<proteinExistence type="inferred from homology"/>
<dbReference type="Proteomes" id="UP000317893">
    <property type="component" value="Unassembled WGS sequence"/>
</dbReference>
<dbReference type="InterPro" id="IPR036259">
    <property type="entry name" value="MFS_trans_sf"/>
</dbReference>
<evidence type="ECO:0000256" key="7">
    <source>
        <dbReference type="ARBA" id="ARBA00022989"/>
    </source>
</evidence>
<gene>
    <name evidence="11" type="ORF">FB458_2552</name>
</gene>
<dbReference type="InterPro" id="IPR020846">
    <property type="entry name" value="MFS_dom"/>
</dbReference>
<feature type="transmembrane region" description="Helical" evidence="9">
    <location>
        <begin position="383"/>
        <end position="403"/>
    </location>
</feature>
<comment type="similarity">
    <text evidence="3">Belongs to the major facilitator superfamily. TCR/Tet family.</text>
</comment>
<dbReference type="InterPro" id="IPR011701">
    <property type="entry name" value="MFS"/>
</dbReference>
<evidence type="ECO:0000256" key="9">
    <source>
        <dbReference type="SAM" id="Phobius"/>
    </source>
</evidence>
<organism evidence="11 12">
    <name type="scientific">Lapillicoccus jejuensis</name>
    <dbReference type="NCBI Taxonomy" id="402171"/>
    <lineage>
        <taxon>Bacteria</taxon>
        <taxon>Bacillati</taxon>
        <taxon>Actinomycetota</taxon>
        <taxon>Actinomycetes</taxon>
        <taxon>Micrococcales</taxon>
        <taxon>Intrasporangiaceae</taxon>
        <taxon>Lapillicoccus</taxon>
    </lineage>
</organism>
<dbReference type="PRINTS" id="PR01035">
    <property type="entry name" value="TCRTETA"/>
</dbReference>
<feature type="transmembrane region" description="Helical" evidence="9">
    <location>
        <begin position="358"/>
        <end position="377"/>
    </location>
</feature>
<feature type="transmembrane region" description="Helical" evidence="9">
    <location>
        <begin position="21"/>
        <end position="38"/>
    </location>
</feature>
<dbReference type="Pfam" id="PF07690">
    <property type="entry name" value="MFS_1"/>
    <property type="match status" value="1"/>
</dbReference>
<dbReference type="PANTHER" id="PTHR23502:SF132">
    <property type="entry name" value="POLYAMINE TRANSPORTER 2-RELATED"/>
    <property type="match status" value="1"/>
</dbReference>
<evidence type="ECO:0000256" key="6">
    <source>
        <dbReference type="ARBA" id="ARBA00022692"/>
    </source>
</evidence>
<accession>A0A542E279</accession>
<dbReference type="AlphaFoldDB" id="A0A542E279"/>
<evidence type="ECO:0000256" key="3">
    <source>
        <dbReference type="ARBA" id="ARBA00007520"/>
    </source>
</evidence>
<evidence type="ECO:0000259" key="10">
    <source>
        <dbReference type="PROSITE" id="PS50850"/>
    </source>
</evidence>
<dbReference type="InterPro" id="IPR004812">
    <property type="entry name" value="Efflux_drug-R_Bcr/CmlA"/>
</dbReference>
<evidence type="ECO:0000256" key="4">
    <source>
        <dbReference type="ARBA" id="ARBA00022448"/>
    </source>
</evidence>
<feature type="transmembrane region" description="Helical" evidence="9">
    <location>
        <begin position="263"/>
        <end position="282"/>
    </location>
</feature>
<feature type="transmembrane region" description="Helical" evidence="9">
    <location>
        <begin position="117"/>
        <end position="135"/>
    </location>
</feature>
<feature type="transmembrane region" description="Helical" evidence="9">
    <location>
        <begin position="321"/>
        <end position="346"/>
    </location>
</feature>
<evidence type="ECO:0000256" key="2">
    <source>
        <dbReference type="ARBA" id="ARBA00006236"/>
    </source>
</evidence>
<evidence type="ECO:0000313" key="11">
    <source>
        <dbReference type="EMBL" id="TQJ09440.1"/>
    </source>
</evidence>
<keyword evidence="7 9" id="KW-1133">Transmembrane helix</keyword>
<feature type="transmembrane region" description="Helical" evidence="9">
    <location>
        <begin position="147"/>
        <end position="165"/>
    </location>
</feature>
<dbReference type="GO" id="GO:1990961">
    <property type="term" value="P:xenobiotic detoxification by transmembrane export across the plasma membrane"/>
    <property type="evidence" value="ECO:0007669"/>
    <property type="project" value="InterPro"/>
</dbReference>
<dbReference type="InterPro" id="IPR001958">
    <property type="entry name" value="Tet-R_TetA/multi-R_MdtG-like"/>
</dbReference>
<keyword evidence="5" id="KW-1003">Cell membrane</keyword>
<keyword evidence="8 9" id="KW-0472">Membrane</keyword>
<feature type="transmembrane region" description="Helical" evidence="9">
    <location>
        <begin position="58"/>
        <end position="78"/>
    </location>
</feature>
<feature type="transmembrane region" description="Helical" evidence="9">
    <location>
        <begin position="294"/>
        <end position="315"/>
    </location>
</feature>
<dbReference type="FunFam" id="1.20.1720.10:FF:000005">
    <property type="entry name" value="Bcr/CflA family efflux transporter"/>
    <property type="match status" value="1"/>
</dbReference>